<sequence>MSLNSEYKKLVLELQSVNYVNYDQKTAKSLLTQIDQFDLSSKFLLQIIRYLQFTMFPTYTTYLSNQGLQSDASDSQCVSSLYATLQDALQYSPRISPDSFTDQISLSTRELTKIQYHRIRTVRIYTKLLRQLKQKWIRISSTSLRKNEGFVVLLPNANQKPGTNLVDLTKKAVRGKDVAVVGFKELPEDVQVRIENQFNVKYIKDKEKKDKEKKYKEKEKKQKKQESESEISSSDSESESDQKPRKKQHKQHIQESDSESDHKPTKSKSERRSLHSISDYDSHSQKRPHFNNDNDEELLKNYLNKDLKQTGGMTELEIMSRYNKTVDETPQFNSNSNSKSNYVPNTNTMKLNSLINENYLSNPEQEHNQRIMNLIQSQKIKDDIIPVQNIASKYQTNFAPAPTEFQTQNFTIEKNVPYTELIQQQAQKDIQQQQIQQQQNQQQQQIQQEIQQQQIQQAIQQQIQQPVTSQPIIRQSQQIKKQYEEELPPRSTNASKTVSFDKPTENVVQSASNFVQDSYHPVQALQSVNDSIPPMYAQATQQPNVNQNNFQLTVENQNKNEYKDNYLQTPNPQYEVVPPPPVDGQKDNTFSYPTNLFVPEPSNMQKPSTIEKISNLNQLPSQNNNSILVAKEPSIQIQTHQQHDSFHDAQSMSKELMQSHPEVDLRNTSHTSQKEIEEQIIKNKMLIESFASKSESLIPVSNQMSNQSSFSPSNKSLEQNSNISHHDELPYSVVPPPLQQQIVPVQVSKSDTLQSSAQSNEIQRKEYSEMISQANPVNTDYLKASMSRDMTPKIPKAEKYQNSVLAQTPMNQPVVQQNMQQLPPINNQFDQNTSTQQNIQPTQIVYQDVNPQQAPKIQLPPSLQEQFSQSAYSNSYNYVQPDNAYSQLHYGANMRPYSTSDYVPVQAHISQPEYRPTQQQLNAQMQKIQNNPLQFMPTTNQLLQNDPAQWKLDAEVAKQNDYRQQIAPNQIPINYLQFQPPQQNVFNPAMQQNFVVNDMQPEVVLEHPSVSSSTIQTGLSSKSTSSSQPSTSSTSQRLKQYPPKPVKLQSVNSTNLPKSSLTQSQLKSKSVSNSKQSEVMGSVSKVLTESANILNQLAREDKTETEFLYNKSESRDSKSKSVGTHKLNELMSRGKMLLNEMSKISCGFSERDFTYEGQRRSSLESTEEK</sequence>
<keyword evidence="5" id="KW-1185">Reference proteome</keyword>
<feature type="compositionally biased region" description="Low complexity" evidence="2">
    <location>
        <begin position="701"/>
        <end position="716"/>
    </location>
</feature>
<evidence type="ECO:0000313" key="5">
    <source>
        <dbReference type="Proteomes" id="UP001642409"/>
    </source>
</evidence>
<feature type="region of interest" description="Disordered" evidence="2">
    <location>
        <begin position="475"/>
        <end position="504"/>
    </location>
</feature>
<feature type="compositionally biased region" description="Low complexity" evidence="2">
    <location>
        <begin position="1058"/>
        <end position="1072"/>
    </location>
</feature>
<evidence type="ECO:0000256" key="2">
    <source>
        <dbReference type="SAM" id="MobiDB-lite"/>
    </source>
</evidence>
<evidence type="ECO:0000313" key="4">
    <source>
        <dbReference type="EMBL" id="CAL6081747.1"/>
    </source>
</evidence>
<dbReference type="EMBL" id="CAXDID020000355">
    <property type="protein sequence ID" value="CAL6081747.1"/>
    <property type="molecule type" value="Genomic_DNA"/>
</dbReference>
<reference evidence="4 5" key="2">
    <citation type="submission" date="2024-07" db="EMBL/GenBank/DDBJ databases">
        <authorList>
            <person name="Akdeniz Z."/>
        </authorList>
    </citation>
    <scope>NUCLEOTIDE SEQUENCE [LARGE SCALE GENOMIC DNA]</scope>
</reference>
<feature type="region of interest" description="Disordered" evidence="2">
    <location>
        <begin position="208"/>
        <end position="295"/>
    </location>
</feature>
<evidence type="ECO:0000313" key="3">
    <source>
        <dbReference type="EMBL" id="CAI9949806.1"/>
    </source>
</evidence>
<feature type="region of interest" description="Disordered" evidence="2">
    <location>
        <begin position="700"/>
        <end position="721"/>
    </location>
</feature>
<feature type="compositionally biased region" description="Basic and acidic residues" evidence="2">
    <location>
        <begin position="208"/>
        <end position="227"/>
    </location>
</feature>
<protein>
    <submittedName>
        <fullName evidence="3">Uncharacterized protein</fullName>
    </submittedName>
</protein>
<feature type="compositionally biased region" description="Low complexity" evidence="2">
    <location>
        <begin position="1020"/>
        <end position="1035"/>
    </location>
</feature>
<organism evidence="3">
    <name type="scientific">Hexamita inflata</name>
    <dbReference type="NCBI Taxonomy" id="28002"/>
    <lineage>
        <taxon>Eukaryota</taxon>
        <taxon>Metamonada</taxon>
        <taxon>Diplomonadida</taxon>
        <taxon>Hexamitidae</taxon>
        <taxon>Hexamitinae</taxon>
        <taxon>Hexamita</taxon>
    </lineage>
</organism>
<feature type="compositionally biased region" description="Polar residues" evidence="2">
    <location>
        <begin position="1009"/>
        <end position="1019"/>
    </location>
</feature>
<evidence type="ECO:0000256" key="1">
    <source>
        <dbReference type="SAM" id="Coils"/>
    </source>
</evidence>
<dbReference type="AlphaFoldDB" id="A0AA86Q3C1"/>
<keyword evidence="1" id="KW-0175">Coiled coil</keyword>
<dbReference type="EMBL" id="CATOUU010000804">
    <property type="protein sequence ID" value="CAI9949806.1"/>
    <property type="molecule type" value="Genomic_DNA"/>
</dbReference>
<proteinExistence type="predicted"/>
<dbReference type="Proteomes" id="UP001642409">
    <property type="component" value="Unassembled WGS sequence"/>
</dbReference>
<feature type="region of interest" description="Disordered" evidence="2">
    <location>
        <begin position="1007"/>
        <end position="1080"/>
    </location>
</feature>
<comment type="caution">
    <text evidence="3">The sequence shown here is derived from an EMBL/GenBank/DDBJ whole genome shotgun (WGS) entry which is preliminary data.</text>
</comment>
<feature type="compositionally biased region" description="Basic and acidic residues" evidence="2">
    <location>
        <begin position="252"/>
        <end position="284"/>
    </location>
</feature>
<feature type="coiled-coil region" evidence="1">
    <location>
        <begin position="421"/>
        <end position="456"/>
    </location>
</feature>
<gene>
    <name evidence="3" type="ORF">HINF_LOCUS37451</name>
    <name evidence="4" type="ORF">HINF_LOCUS60539</name>
</gene>
<reference evidence="3" key="1">
    <citation type="submission" date="2023-06" db="EMBL/GenBank/DDBJ databases">
        <authorList>
            <person name="Kurt Z."/>
        </authorList>
    </citation>
    <scope>NUCLEOTIDE SEQUENCE</scope>
</reference>
<name>A0AA86Q3C1_9EUKA</name>
<accession>A0AA86Q3C1</accession>